<accession>A0ABY7K4W4</accession>
<sequence length="439" mass="48700">MDELAAEIVDRLRSVRSLSWLRAIDAADLDAPVGEEPDADVVVTPYRWLLDRVGDGVKLTQAGYLPPTVVKAAMTELGWAEDWYGKNNREDVTLPVLELRESAQRFGLVRKYRGQLVPTRIGRTLADDPAGLWWHLAGVLPDALSEPQRHAGVLYLITVAAGLAENDVMLAEGMTILGWTERGTYQELSPTAAFGAARDTWAVFRRLGLVPRTRRLEDGLPTRAARRLARAALLGREQRTVEATPAPRRRASESALQLRVSLRDTGVWRRLVVPSSLTLRELHAVLQTAIGWEDYHLHVFDVDSVLYGDVEEIEGQPLGDEATFTLAQAADAVREFVYEYDFGDSWHHDIVIEQAMPSVRTGTPHLVDGAGACPPEDCGGTGGFEHLLEVLADPSDEEHAEMLEWVGGSYDPGAFDIDSVNVALELYDRHTRQRRLRSS</sequence>
<dbReference type="InterPro" id="IPR012912">
    <property type="entry name" value="Plasmid_pRiA4b_Orf3-like"/>
</dbReference>
<dbReference type="Pfam" id="PF07929">
    <property type="entry name" value="PRiA4_ORF3"/>
    <property type="match status" value="1"/>
</dbReference>
<evidence type="ECO:0000313" key="3">
    <source>
        <dbReference type="Proteomes" id="UP001164693"/>
    </source>
</evidence>
<organism evidence="2 3">
    <name type="scientific">Jatrophihabitans cynanchi</name>
    <dbReference type="NCBI Taxonomy" id="2944128"/>
    <lineage>
        <taxon>Bacteria</taxon>
        <taxon>Bacillati</taxon>
        <taxon>Actinomycetota</taxon>
        <taxon>Actinomycetes</taxon>
        <taxon>Jatrophihabitantales</taxon>
        <taxon>Jatrophihabitantaceae</taxon>
        <taxon>Jatrophihabitans</taxon>
    </lineage>
</organism>
<dbReference type="EMBL" id="CP097463">
    <property type="protein sequence ID" value="WAX58306.1"/>
    <property type="molecule type" value="Genomic_DNA"/>
</dbReference>
<dbReference type="SUPFAM" id="SSF159941">
    <property type="entry name" value="MM3350-like"/>
    <property type="match status" value="1"/>
</dbReference>
<dbReference type="PANTHER" id="PTHR41878:SF1">
    <property type="entry name" value="TNPR PROTEIN"/>
    <property type="match status" value="1"/>
</dbReference>
<evidence type="ECO:0000313" key="2">
    <source>
        <dbReference type="EMBL" id="WAX58306.1"/>
    </source>
</evidence>
<feature type="domain" description="Plasmid pRiA4b Orf3-like" evidence="1">
    <location>
        <begin position="255"/>
        <end position="418"/>
    </location>
</feature>
<evidence type="ECO:0000259" key="1">
    <source>
        <dbReference type="Pfam" id="PF07929"/>
    </source>
</evidence>
<name>A0ABY7K4W4_9ACTN</name>
<dbReference type="PANTHER" id="PTHR41878">
    <property type="entry name" value="LEXA REPRESSOR-RELATED"/>
    <property type="match status" value="1"/>
</dbReference>
<gene>
    <name evidence="2" type="ORF">M6B22_05950</name>
</gene>
<keyword evidence="3" id="KW-1185">Reference proteome</keyword>
<proteinExistence type="predicted"/>
<protein>
    <submittedName>
        <fullName evidence="2">Plasmid pRiA4b ORF-3 family protein</fullName>
    </submittedName>
</protein>
<dbReference type="Gene3D" id="3.10.290.30">
    <property type="entry name" value="MM3350-like"/>
    <property type="match status" value="1"/>
</dbReference>
<dbReference type="RefSeq" id="WP_269444856.1">
    <property type="nucleotide sequence ID" value="NZ_CP097463.1"/>
</dbReference>
<dbReference type="InterPro" id="IPR024047">
    <property type="entry name" value="MM3350-like_sf"/>
</dbReference>
<dbReference type="Proteomes" id="UP001164693">
    <property type="component" value="Chromosome"/>
</dbReference>
<reference evidence="2" key="1">
    <citation type="submission" date="2022-05" db="EMBL/GenBank/DDBJ databases">
        <title>Jatrophihabitans sp. SB3-54 whole genome sequence.</title>
        <authorList>
            <person name="Suh M.K."/>
            <person name="Eom M.K."/>
            <person name="Kim J.S."/>
            <person name="Kim H.S."/>
            <person name="Do H.E."/>
            <person name="Shin Y.K."/>
            <person name="Lee J.-S."/>
        </authorList>
    </citation>
    <scope>NUCLEOTIDE SEQUENCE</scope>
    <source>
        <strain evidence="2">SB3-54</strain>
    </source>
</reference>